<proteinExistence type="predicted"/>
<gene>
    <name evidence="2" type="ORF">NU887_10985</name>
</gene>
<name>A0A9X2P575_9BACT</name>
<protein>
    <submittedName>
        <fullName evidence="2">Crp/Fnr family transcriptional regulator</fullName>
    </submittedName>
</protein>
<dbReference type="CDD" id="cd00038">
    <property type="entry name" value="CAP_ED"/>
    <property type="match status" value="1"/>
</dbReference>
<reference evidence="2" key="1">
    <citation type="submission" date="2022-08" db="EMBL/GenBank/DDBJ databases">
        <authorList>
            <person name="Zhang D."/>
        </authorList>
    </citation>
    <scope>NUCLEOTIDE SEQUENCE</scope>
    <source>
        <strain evidence="2">XJ19-11</strain>
    </source>
</reference>
<dbReference type="EMBL" id="JANSUY010000007">
    <property type="protein sequence ID" value="MCR9015562.1"/>
    <property type="molecule type" value="Genomic_DNA"/>
</dbReference>
<dbReference type="InterPro" id="IPR000595">
    <property type="entry name" value="cNMP-bd_dom"/>
</dbReference>
<comment type="caution">
    <text evidence="2">The sequence shown here is derived from an EMBL/GenBank/DDBJ whole genome shotgun (WGS) entry which is preliminary data.</text>
</comment>
<accession>A0A9X2P575</accession>
<dbReference type="Pfam" id="PF00027">
    <property type="entry name" value="cNMP_binding"/>
    <property type="match status" value="1"/>
</dbReference>
<dbReference type="InterPro" id="IPR018490">
    <property type="entry name" value="cNMP-bd_dom_sf"/>
</dbReference>
<dbReference type="Proteomes" id="UP001142175">
    <property type="component" value="Unassembled WGS sequence"/>
</dbReference>
<evidence type="ECO:0000259" key="1">
    <source>
        <dbReference type="Pfam" id="PF00027"/>
    </source>
</evidence>
<evidence type="ECO:0000313" key="2">
    <source>
        <dbReference type="EMBL" id="MCR9015562.1"/>
    </source>
</evidence>
<keyword evidence="3" id="KW-1185">Reference proteome</keyword>
<dbReference type="InterPro" id="IPR014710">
    <property type="entry name" value="RmlC-like_jellyroll"/>
</dbReference>
<evidence type="ECO:0000313" key="3">
    <source>
        <dbReference type="Proteomes" id="UP001142175"/>
    </source>
</evidence>
<dbReference type="RefSeq" id="WP_258423416.1">
    <property type="nucleotide sequence ID" value="NZ_JANSUY010000007.1"/>
</dbReference>
<dbReference type="AlphaFoldDB" id="A0A9X2P575"/>
<dbReference type="SUPFAM" id="SSF51206">
    <property type="entry name" value="cAMP-binding domain-like"/>
    <property type="match status" value="1"/>
</dbReference>
<sequence>MEIDSNPAACQPLLDYFGKLIPLKQEEKELVEAKFHPHTFAKKQFALQEGKVCDHFDFVVKGCLRLFKVDEKGDYHVFQFATENYWILDLTSFHKRIPSSLNIEALEDTLVLRITHRDLLDLYIHAPKFDRIFRVLLENHFMQQQERIGQLFSSTAEERYLSFLEQYPHLFNRIPNTQIASYLGITPEFLSKIRKNLQAKG</sequence>
<feature type="domain" description="Cyclic nucleotide-binding" evidence="1">
    <location>
        <begin position="38"/>
        <end position="123"/>
    </location>
</feature>
<organism evidence="2 3">
    <name type="scientific">Aquiflexum gelatinilyticum</name>
    <dbReference type="NCBI Taxonomy" id="2961943"/>
    <lineage>
        <taxon>Bacteria</taxon>
        <taxon>Pseudomonadati</taxon>
        <taxon>Bacteroidota</taxon>
        <taxon>Cytophagia</taxon>
        <taxon>Cytophagales</taxon>
        <taxon>Cyclobacteriaceae</taxon>
        <taxon>Aquiflexum</taxon>
    </lineage>
</organism>
<dbReference type="Gene3D" id="2.60.120.10">
    <property type="entry name" value="Jelly Rolls"/>
    <property type="match status" value="1"/>
</dbReference>